<sequence>MEHHRTKEDFSQFTSNIYYYDFDKELGNCNNISYFSDIKDELQRNYLDHNISDKIEKALCFIYNKKKEKKDNFDSELCSYLYYWIGAKIYPEIKTKSLFSKIITMLYHLLDSTDIHNTCKPLHNNIDEEKFNKYKLLFDYSKDHEYIYLKTLHGHTTCDEDYKMVIEKYINAYRDVYSNCMGHNEKNYDCDNFKSLFKKKTHSNLTSITCKQVKTETLLENNKGGLSPEAHFSPTVSSAEGSSGRVPHRKEGMLTPPDYYYTRINSDLAGYKELDGIPPHPTEESAKSGSTKTIMGSVVPVLGVSSFSLLLYKVTPVGGYINRLLGRNRNMYNHIEYMDTFNPYDEGMDPVGRTMNISYHRL</sequence>
<dbReference type="EMBL" id="FLYI01000010">
    <property type="protein sequence ID" value="SCA59615.1"/>
    <property type="molecule type" value="Genomic_DNA"/>
</dbReference>
<evidence type="ECO:0000256" key="1">
    <source>
        <dbReference type="SAM" id="MobiDB-lite"/>
    </source>
</evidence>
<proteinExistence type="predicted"/>
<dbReference type="VEuPathDB" id="PlasmoDB:PVP01_0402300"/>
<dbReference type="VEuPathDB" id="PlasmoDB:PVPAM_110069300"/>
<dbReference type="Proteomes" id="UP000305196">
    <property type="component" value="Unassembled WGS sequence"/>
</dbReference>
<name>A0A1G4EBB4_PLAVI</name>
<dbReference type="VEuPathDB" id="PlasmoDB:PVW1_060032900"/>
<evidence type="ECO:0000313" key="2">
    <source>
        <dbReference type="EMBL" id="SCA59615.1"/>
    </source>
</evidence>
<evidence type="ECO:0000313" key="3">
    <source>
        <dbReference type="Proteomes" id="UP000305196"/>
    </source>
</evidence>
<organism evidence="2 3">
    <name type="scientific">Plasmodium vivax</name>
    <name type="common">malaria parasite P. vivax</name>
    <dbReference type="NCBI Taxonomy" id="5855"/>
    <lineage>
        <taxon>Eukaryota</taxon>
        <taxon>Sar</taxon>
        <taxon>Alveolata</taxon>
        <taxon>Apicomplexa</taxon>
        <taxon>Aconoidasida</taxon>
        <taxon>Haemosporida</taxon>
        <taxon>Plasmodiidae</taxon>
        <taxon>Plasmodium</taxon>
        <taxon>Plasmodium (Plasmodium)</taxon>
    </lineage>
</organism>
<feature type="region of interest" description="Disordered" evidence="1">
    <location>
        <begin position="229"/>
        <end position="252"/>
    </location>
</feature>
<accession>A0A1G4EBB4</accession>
<protein>
    <submittedName>
        <fullName evidence="2">Vir protein, putative</fullName>
    </submittedName>
</protein>
<gene>
    <name evidence="2" type="ORF">PVC01_000015700</name>
</gene>
<dbReference type="InterPro" id="IPR008780">
    <property type="entry name" value="Plasmodium_Vir"/>
</dbReference>
<reference evidence="2 3" key="1">
    <citation type="submission" date="2016-07" db="EMBL/GenBank/DDBJ databases">
        <authorList>
            <consortium name="Pathogen Informatics"/>
        </authorList>
    </citation>
    <scope>NUCLEOTIDE SEQUENCE [LARGE SCALE GENOMIC DNA]</scope>
</reference>
<dbReference type="Pfam" id="PF05795">
    <property type="entry name" value="Plasmodium_Vir"/>
    <property type="match status" value="1"/>
</dbReference>
<dbReference type="AlphaFoldDB" id="A0A1G4EBB4"/>
<dbReference type="VEuPathDB" id="PlasmoDB:PVX_064690"/>